<accession>A0A0R2IVI5</accession>
<dbReference type="OrthoDB" id="9802752at2"/>
<dbReference type="InterPro" id="IPR006440">
    <property type="entry name" value="Doc"/>
</dbReference>
<evidence type="ECO:0000313" key="3">
    <source>
        <dbReference type="Proteomes" id="UP000051568"/>
    </source>
</evidence>
<evidence type="ECO:0000313" key="2">
    <source>
        <dbReference type="EMBL" id="KRN67574.1"/>
    </source>
</evidence>
<evidence type="ECO:0000259" key="1">
    <source>
        <dbReference type="PROSITE" id="PS51459"/>
    </source>
</evidence>
<feature type="domain" description="Fido" evidence="1">
    <location>
        <begin position="6"/>
        <end position="130"/>
    </location>
</feature>
<name>A0A0R2IVI5_9LACO</name>
<dbReference type="PATRIC" id="fig|319652.3.peg.117"/>
<dbReference type="Gene3D" id="1.20.120.1870">
    <property type="entry name" value="Fic/DOC protein, Fido domain"/>
    <property type="match status" value="1"/>
</dbReference>
<dbReference type="InterPro" id="IPR036597">
    <property type="entry name" value="Fido-like_dom_sf"/>
</dbReference>
<dbReference type="PANTHER" id="PTHR39426:SF1">
    <property type="entry name" value="HOMOLOGY TO DEATH-ON-CURING PROTEIN OF PHAGE P1"/>
    <property type="match status" value="1"/>
</dbReference>
<dbReference type="EMBL" id="JQBR01000001">
    <property type="protein sequence ID" value="KRN67574.1"/>
    <property type="molecule type" value="Genomic_DNA"/>
</dbReference>
<dbReference type="PROSITE" id="PS51459">
    <property type="entry name" value="FIDO"/>
    <property type="match status" value="1"/>
</dbReference>
<dbReference type="PANTHER" id="PTHR39426">
    <property type="entry name" value="HOMOLOGY TO DEATH-ON-CURING PROTEIN OF PHAGE P1"/>
    <property type="match status" value="1"/>
</dbReference>
<dbReference type="InterPro" id="IPR003812">
    <property type="entry name" value="Fido"/>
</dbReference>
<sequence length="135" mass="15431">MKVKYLTAQQLIELNKQVVLQVDGTNYGVQSTESLHVVIEQPAQVVFGHELYPTIWLKAAFILQKITKKHVFVDGNKRTALMASLYFINQNGYRLINNEIVNQAGDFILSVTNSPDNEETMLQIADWLQEIHTKK</sequence>
<dbReference type="AlphaFoldDB" id="A0A0R2IVI5"/>
<proteinExistence type="predicted"/>
<dbReference type="NCBIfam" id="TIGR01550">
    <property type="entry name" value="DOC_P1"/>
    <property type="match status" value="1"/>
</dbReference>
<gene>
    <name evidence="2" type="ORF">IV80_GL000115</name>
</gene>
<dbReference type="SUPFAM" id="SSF140931">
    <property type="entry name" value="Fic-like"/>
    <property type="match status" value="1"/>
</dbReference>
<dbReference type="GO" id="GO:0016301">
    <property type="term" value="F:kinase activity"/>
    <property type="evidence" value="ECO:0007669"/>
    <property type="project" value="InterPro"/>
</dbReference>
<reference evidence="2 3" key="1">
    <citation type="journal article" date="2015" name="Genome Announc.">
        <title>Expanding the biotechnology potential of lactobacilli through comparative genomics of 213 strains and associated genera.</title>
        <authorList>
            <person name="Sun Z."/>
            <person name="Harris H.M."/>
            <person name="McCann A."/>
            <person name="Guo C."/>
            <person name="Argimon S."/>
            <person name="Zhang W."/>
            <person name="Yang X."/>
            <person name="Jeffery I.B."/>
            <person name="Cooney J.C."/>
            <person name="Kagawa T.F."/>
            <person name="Liu W."/>
            <person name="Song Y."/>
            <person name="Salvetti E."/>
            <person name="Wrobel A."/>
            <person name="Rasinkangas P."/>
            <person name="Parkhill J."/>
            <person name="Rea M.C."/>
            <person name="O'Sullivan O."/>
            <person name="Ritari J."/>
            <person name="Douillard F.P."/>
            <person name="Paul Ross R."/>
            <person name="Yang R."/>
            <person name="Briner A.E."/>
            <person name="Felis G.E."/>
            <person name="de Vos W.M."/>
            <person name="Barrangou R."/>
            <person name="Klaenhammer T.R."/>
            <person name="Caufield P.W."/>
            <person name="Cui Y."/>
            <person name="Zhang H."/>
            <person name="O'Toole P.W."/>
        </authorList>
    </citation>
    <scope>NUCLEOTIDE SEQUENCE [LARGE SCALE GENOMIC DNA]</scope>
    <source>
        <strain evidence="2 3">DSM 17757</strain>
    </source>
</reference>
<dbReference type="Proteomes" id="UP000051568">
    <property type="component" value="Unassembled WGS sequence"/>
</dbReference>
<protein>
    <submittedName>
        <fullName evidence="2">Toxin-antitoxin system, toxin component, Fic family protein</fullName>
    </submittedName>
</protein>
<organism evidence="2 3">
    <name type="scientific">Pediococcus cellicola</name>
    <dbReference type="NCBI Taxonomy" id="319652"/>
    <lineage>
        <taxon>Bacteria</taxon>
        <taxon>Bacillati</taxon>
        <taxon>Bacillota</taxon>
        <taxon>Bacilli</taxon>
        <taxon>Lactobacillales</taxon>
        <taxon>Lactobacillaceae</taxon>
        <taxon>Pediococcus</taxon>
    </lineage>
</organism>
<keyword evidence="3" id="KW-1185">Reference proteome</keyword>
<dbReference type="InterPro" id="IPR053737">
    <property type="entry name" value="Type_II_TA_Toxin"/>
</dbReference>
<comment type="caution">
    <text evidence="2">The sequence shown here is derived from an EMBL/GenBank/DDBJ whole genome shotgun (WGS) entry which is preliminary data.</text>
</comment>
<dbReference type="Pfam" id="PF02661">
    <property type="entry name" value="Fic"/>
    <property type="match status" value="1"/>
</dbReference>
<dbReference type="RefSeq" id="WP_057747977.1">
    <property type="nucleotide sequence ID" value="NZ_BJVH01000001.1"/>
</dbReference>